<dbReference type="SMART" id="SM00100">
    <property type="entry name" value="cNMP"/>
    <property type="match status" value="1"/>
</dbReference>
<sequence>MLHVDHECEIETDQEDIFFLPNRNFFQKAFDTFRSLLMASGKNPAAHKYLHSRDSIIMEKRRHLHRYKHILHPFSIFRLYWDILMILIITCLLLITPYQAAFEIKMRLRYWTICKNLLLSFCCMDIIVNFMTGYFDKVRHTVVMEPKKIMKKYIRYGTFLPDFLGSLPTDIVFIKTWQENTVTPFQWQSCLYWLVPIAATSMHLPKQPSDDYWINEFNLWEESKSFQYLHSLLRAVPIFMSAGFLHEKPKTNADLTLVMLLQILGSLTIWILIACVNQLYKGANSSKIKYQDMMAEVKQYMKRQQLPYLTQRRIVNYYEFCFQHRYFCEAEILKTLSSHMRQEIGMHACRKLVENVTFFNNLPLPLITRIVALLKPEIFLPNDVIVRANQPGNCMYFIASGTVAIYTSTGKEVCHLEDGAHFGEIALVMLDEQRVASVVAVEICELYRLDRADFVRTIHPYPMLWEQVKKIAIERHERTATNLFFHRTEECRKQENFDGTQTHASAGLTVESARYCPMTVVSLAVESRPFDEKQWFARIDAWAERTPMTMKRLGGLAIVIGRRCACLVAPDGVHALAYPYCRARTGFGQKGEH</sequence>
<keyword evidence="4" id="KW-1185">Reference proteome</keyword>
<keyword evidence="1" id="KW-1133">Transmembrane helix</keyword>
<dbReference type="GO" id="GO:0003254">
    <property type="term" value="P:regulation of membrane depolarization"/>
    <property type="evidence" value="ECO:0007669"/>
    <property type="project" value="TreeGrafter"/>
</dbReference>
<name>A0A195E5U7_9HYME</name>
<accession>A0A195E5U7</accession>
<dbReference type="PROSITE" id="PS50042">
    <property type="entry name" value="CNMP_BINDING_3"/>
    <property type="match status" value="1"/>
</dbReference>
<dbReference type="GO" id="GO:0005249">
    <property type="term" value="F:voltage-gated potassium channel activity"/>
    <property type="evidence" value="ECO:0007669"/>
    <property type="project" value="TreeGrafter"/>
</dbReference>
<dbReference type="Gene3D" id="2.60.120.10">
    <property type="entry name" value="Jelly Rolls"/>
    <property type="match status" value="1"/>
</dbReference>
<dbReference type="Proteomes" id="UP000078492">
    <property type="component" value="Unassembled WGS sequence"/>
</dbReference>
<dbReference type="Pfam" id="PF00027">
    <property type="entry name" value="cNMP_binding"/>
    <property type="match status" value="1"/>
</dbReference>
<evidence type="ECO:0000259" key="2">
    <source>
        <dbReference type="PROSITE" id="PS50042"/>
    </source>
</evidence>
<dbReference type="SUPFAM" id="SSF51206">
    <property type="entry name" value="cAMP-binding domain-like"/>
    <property type="match status" value="1"/>
</dbReference>
<evidence type="ECO:0000313" key="4">
    <source>
        <dbReference type="Proteomes" id="UP000078492"/>
    </source>
</evidence>
<organism evidence="3 4">
    <name type="scientific">Trachymyrmex cornetzi</name>
    <dbReference type="NCBI Taxonomy" id="471704"/>
    <lineage>
        <taxon>Eukaryota</taxon>
        <taxon>Metazoa</taxon>
        <taxon>Ecdysozoa</taxon>
        <taxon>Arthropoda</taxon>
        <taxon>Hexapoda</taxon>
        <taxon>Insecta</taxon>
        <taxon>Pterygota</taxon>
        <taxon>Neoptera</taxon>
        <taxon>Endopterygota</taxon>
        <taxon>Hymenoptera</taxon>
        <taxon>Apocrita</taxon>
        <taxon>Aculeata</taxon>
        <taxon>Formicoidea</taxon>
        <taxon>Formicidae</taxon>
        <taxon>Myrmicinae</taxon>
        <taxon>Trachymyrmex</taxon>
    </lineage>
</organism>
<dbReference type="GO" id="GO:0035725">
    <property type="term" value="P:sodium ion transmembrane transport"/>
    <property type="evidence" value="ECO:0007669"/>
    <property type="project" value="TreeGrafter"/>
</dbReference>
<dbReference type="PANTHER" id="PTHR45689">
    <property type="entry name" value="I[[H]] CHANNEL, ISOFORM E"/>
    <property type="match status" value="1"/>
</dbReference>
<dbReference type="EMBL" id="KQ979592">
    <property type="protein sequence ID" value="KYN20570.1"/>
    <property type="molecule type" value="Genomic_DNA"/>
</dbReference>
<feature type="transmembrane region" description="Helical" evidence="1">
    <location>
        <begin position="257"/>
        <end position="280"/>
    </location>
</feature>
<dbReference type="AlphaFoldDB" id="A0A195E5U7"/>
<feature type="transmembrane region" description="Helical" evidence="1">
    <location>
        <begin position="79"/>
        <end position="98"/>
    </location>
</feature>
<keyword evidence="1" id="KW-0472">Membrane</keyword>
<feature type="transmembrane region" description="Helical" evidence="1">
    <location>
        <begin position="110"/>
        <end position="132"/>
    </location>
</feature>
<dbReference type="InterPro" id="IPR000595">
    <property type="entry name" value="cNMP-bd_dom"/>
</dbReference>
<evidence type="ECO:0000313" key="3">
    <source>
        <dbReference type="EMBL" id="KYN20570.1"/>
    </source>
</evidence>
<protein>
    <submittedName>
        <fullName evidence="3">Potassium/sodium hyperpolarization-activated cyclic nucleotide-gated channel 2</fullName>
    </submittedName>
</protein>
<dbReference type="Gene3D" id="1.10.287.630">
    <property type="entry name" value="Helix hairpin bin"/>
    <property type="match status" value="1"/>
</dbReference>
<dbReference type="STRING" id="471704.A0A195E5U7"/>
<feature type="domain" description="Cyclic nucleotide-binding" evidence="2">
    <location>
        <begin position="358"/>
        <end position="460"/>
    </location>
</feature>
<reference evidence="3 4" key="1">
    <citation type="submission" date="2015-09" db="EMBL/GenBank/DDBJ databases">
        <title>Trachymyrmex cornetzi WGS genome.</title>
        <authorList>
            <person name="Nygaard S."/>
            <person name="Hu H."/>
            <person name="Boomsma J."/>
            <person name="Zhang G."/>
        </authorList>
    </citation>
    <scope>NUCLEOTIDE SEQUENCE [LARGE SCALE GENOMIC DNA]</scope>
    <source>
        <strain evidence="3">Tcor2-1</strain>
        <tissue evidence="3">Whole body</tissue>
    </source>
</reference>
<proteinExistence type="predicted"/>
<gene>
    <name evidence="3" type="ORF">ALC57_07059</name>
</gene>
<evidence type="ECO:0000256" key="1">
    <source>
        <dbReference type="SAM" id="Phobius"/>
    </source>
</evidence>
<dbReference type="InterPro" id="IPR018490">
    <property type="entry name" value="cNMP-bd_dom_sf"/>
</dbReference>
<dbReference type="CDD" id="cd00038">
    <property type="entry name" value="CAP_ED"/>
    <property type="match status" value="1"/>
</dbReference>
<keyword evidence="1" id="KW-0812">Transmembrane</keyword>
<dbReference type="GO" id="GO:0098855">
    <property type="term" value="C:HCN channel complex"/>
    <property type="evidence" value="ECO:0007669"/>
    <property type="project" value="TreeGrafter"/>
</dbReference>
<dbReference type="InterPro" id="IPR014710">
    <property type="entry name" value="RmlC-like_jellyroll"/>
</dbReference>
<dbReference type="InterPro" id="IPR051413">
    <property type="entry name" value="K/Na_HCN_channel"/>
</dbReference>
<dbReference type="PANTHER" id="PTHR45689:SF14">
    <property type="entry name" value="CYCLIC NUCLEOTIDE-GATED CATION CHANNEL SUBUNIT A-LIKE PROTEIN"/>
    <property type="match status" value="1"/>
</dbReference>